<dbReference type="AlphaFoldDB" id="A0AAW0D5S8"/>
<dbReference type="EMBL" id="JAWWNJ010000009">
    <property type="protein sequence ID" value="KAK7048012.1"/>
    <property type="molecule type" value="Genomic_DNA"/>
</dbReference>
<feature type="region of interest" description="Disordered" evidence="1">
    <location>
        <begin position="21"/>
        <end position="40"/>
    </location>
</feature>
<name>A0AAW0D5S8_9AGAR</name>
<evidence type="ECO:0000256" key="1">
    <source>
        <dbReference type="SAM" id="MobiDB-lite"/>
    </source>
</evidence>
<protein>
    <submittedName>
        <fullName evidence="2">Uncharacterized protein</fullName>
    </submittedName>
</protein>
<accession>A0AAW0D5S8</accession>
<comment type="caution">
    <text evidence="2">The sequence shown here is derived from an EMBL/GenBank/DDBJ whole genome shotgun (WGS) entry which is preliminary data.</text>
</comment>
<keyword evidence="3" id="KW-1185">Reference proteome</keyword>
<proteinExistence type="predicted"/>
<evidence type="ECO:0000313" key="2">
    <source>
        <dbReference type="EMBL" id="KAK7048012.1"/>
    </source>
</evidence>
<sequence length="830" mass="92909">MSLFLGGPFVFKSHIRVSTTHLPHSPRRNSFKSPLKMSDGNPSEKEAMLLGLHVALQRWLLVIEGPLANSRGAIQGSAPALEEEMRILLSLIADPLGQDLTTLAQIWAARGTCQADFLDQVKTATRDGGHNLDFILEQFSTSEVNPLPVLPVHPSDAEQVICSYLEEIRPALERYLARDTPLNLWMAGTTGEHTEFLNSLKMPISRTRSGGPDMVLHNLGAFERDKKFLALLEKLFPYGSDMTETNSVLLNTSGSGKTRTMLEGLCLHWGIYLTCLVDSEGRGSADLQTTIGERIARNSDFEHDLRHVQDLKSAAASNSDIAQNRFTEVLLARLCIMNFFCKLAGQSPSGLTAEHRKLWVYLQVRPSCLSAETRYSDIFDSLTDKIKGVGGNECLLMIREILLELTQTLDKKVLFCVIDEAQAAATSLKEAFFTSEERGDKFRPALRELVLSFTFKRLSLTITGTAIDKADIDQILASRTFKDLNPKTMTHCGTFSSPSEQIAYMQQFLPPHLAATKSYQILFKRVTYWLKGRYRFTAAYMRELLLNDFQLPHLTLNKYISTNTSFKIQGSLSTSRGFQPTDFEEEWEDGTVVLKTDLATFNFEKLKKNPTLENLIREHAAEYCMRSEINPIVADEAHFGLVTCGFGRYTANIEGDNDVKIALDEPLVLLALGEWLQVDGLPLAESLRMSAAKAVHEARGANGLEEYLALYLSAVFDDKTPLTQIFKFHEDIDPPEWATRPATLVSLYADTQEGGKLYDGRVSHGCRPSATIGKSASRMGETRAWLEHNDRAPICFPRRMDGSRYTVHFESARSVKFSDLGRVAVEIRHR</sequence>
<organism evidence="2 3">
    <name type="scientific">Favolaschia claudopus</name>
    <dbReference type="NCBI Taxonomy" id="2862362"/>
    <lineage>
        <taxon>Eukaryota</taxon>
        <taxon>Fungi</taxon>
        <taxon>Dikarya</taxon>
        <taxon>Basidiomycota</taxon>
        <taxon>Agaricomycotina</taxon>
        <taxon>Agaricomycetes</taxon>
        <taxon>Agaricomycetidae</taxon>
        <taxon>Agaricales</taxon>
        <taxon>Marasmiineae</taxon>
        <taxon>Mycenaceae</taxon>
        <taxon>Favolaschia</taxon>
    </lineage>
</organism>
<evidence type="ECO:0000313" key="3">
    <source>
        <dbReference type="Proteomes" id="UP001362999"/>
    </source>
</evidence>
<reference evidence="2 3" key="1">
    <citation type="journal article" date="2024" name="J Genomics">
        <title>Draft genome sequencing and assembly of Favolaschia claudopus CIRM-BRFM 2984 isolated from oak limbs.</title>
        <authorList>
            <person name="Navarro D."/>
            <person name="Drula E."/>
            <person name="Chaduli D."/>
            <person name="Cazenave R."/>
            <person name="Ahrendt S."/>
            <person name="Wang J."/>
            <person name="Lipzen A."/>
            <person name="Daum C."/>
            <person name="Barry K."/>
            <person name="Grigoriev I.V."/>
            <person name="Favel A."/>
            <person name="Rosso M.N."/>
            <person name="Martin F."/>
        </authorList>
    </citation>
    <scope>NUCLEOTIDE SEQUENCE [LARGE SCALE GENOMIC DNA]</scope>
    <source>
        <strain evidence="2 3">CIRM-BRFM 2984</strain>
    </source>
</reference>
<dbReference type="Proteomes" id="UP001362999">
    <property type="component" value="Unassembled WGS sequence"/>
</dbReference>
<gene>
    <name evidence="2" type="ORF">R3P38DRAFT_1848499</name>
</gene>